<dbReference type="InterPro" id="IPR036396">
    <property type="entry name" value="Cyt_P450_sf"/>
</dbReference>
<dbReference type="GO" id="GO:0005506">
    <property type="term" value="F:iron ion binding"/>
    <property type="evidence" value="ECO:0007669"/>
    <property type="project" value="InterPro"/>
</dbReference>
<evidence type="ECO:0000256" key="4">
    <source>
        <dbReference type="RuleBase" id="RU000461"/>
    </source>
</evidence>
<keyword evidence="4" id="KW-0503">Monooxygenase</keyword>
<evidence type="ECO:0000256" key="2">
    <source>
        <dbReference type="ARBA" id="ARBA00023004"/>
    </source>
</evidence>
<gene>
    <name evidence="5" type="ORF">LUZ62_049365</name>
</gene>
<dbReference type="InterPro" id="IPR017972">
    <property type="entry name" value="Cyt_P450_CS"/>
</dbReference>
<keyword evidence="1 3" id="KW-0479">Metal-binding</keyword>
<organism evidence="5 6">
    <name type="scientific">Rhynchospora pubera</name>
    <dbReference type="NCBI Taxonomy" id="906938"/>
    <lineage>
        <taxon>Eukaryota</taxon>
        <taxon>Viridiplantae</taxon>
        <taxon>Streptophyta</taxon>
        <taxon>Embryophyta</taxon>
        <taxon>Tracheophyta</taxon>
        <taxon>Spermatophyta</taxon>
        <taxon>Magnoliopsida</taxon>
        <taxon>Liliopsida</taxon>
        <taxon>Poales</taxon>
        <taxon>Cyperaceae</taxon>
        <taxon>Cyperoideae</taxon>
        <taxon>Rhynchosporeae</taxon>
        <taxon>Rhynchospora</taxon>
    </lineage>
</organism>
<dbReference type="PANTHER" id="PTHR24286">
    <property type="entry name" value="CYTOCHROME P450 26"/>
    <property type="match status" value="1"/>
</dbReference>
<dbReference type="EMBL" id="JAMFTS010000002">
    <property type="protein sequence ID" value="KAJ4798119.1"/>
    <property type="molecule type" value="Genomic_DNA"/>
</dbReference>
<evidence type="ECO:0000256" key="1">
    <source>
        <dbReference type="ARBA" id="ARBA00022723"/>
    </source>
</evidence>
<reference evidence="5" key="1">
    <citation type="submission" date="2022-08" db="EMBL/GenBank/DDBJ databases">
        <authorList>
            <person name="Marques A."/>
        </authorList>
    </citation>
    <scope>NUCLEOTIDE SEQUENCE</scope>
    <source>
        <strain evidence="5">RhyPub2mFocal</strain>
        <tissue evidence="5">Leaves</tissue>
    </source>
</reference>
<feature type="binding site" description="axial binding residue" evidence="3">
    <location>
        <position position="471"/>
    </location>
    <ligand>
        <name>heme</name>
        <dbReference type="ChEBI" id="CHEBI:30413"/>
    </ligand>
    <ligandPart>
        <name>Fe</name>
        <dbReference type="ChEBI" id="CHEBI:18248"/>
    </ligandPart>
</feature>
<comment type="cofactor">
    <cofactor evidence="3">
        <name>heme</name>
        <dbReference type="ChEBI" id="CHEBI:30413"/>
    </cofactor>
</comment>
<sequence length="521" mass="59862">MELLEVVFGVAMGALVVYQVLSKWNEVWYRITNKSLPLPPGTMGWPLIGESISFWKRGPDFVAARRRRFGNIFKTHLFGGPIVVCTDSDVNKYVLASESKGILPGYPRTFSEMTGKWNTFSLYGSEHKAMRGALISLMSASVLKERLLPKIDEFMQSYLSNWSDKILDFQKKSNEEDMPVANATKRFHLHVGHERLLPKIDEFMQSYLSNWSDKILDFQKKSNEVVMLLVLKLVASTEGNIALTKELEEAMHQVSLSFFTVAINLPGTTYNKGLKARRKLVQMLGKLVEERRASKCSRSNDILDTILKNSEDTNCVIQTDEQIIDQIIAFVLSGYETASIVLMMAVKYLHDHPLAQDELRKENLEIRKGKPENYTLNWDDYRSMAFTRSVVLEALRMASIGLGFLRRTTVDTEIKGYVIPKGWTVFVSTVETNKDPDTYPEPLKFNPWRWLKSNLESHQYFMLFGGGARLCIGKELGILEISIFLHYLVTRYRWEEIGENKIVRFPRVEAPNGLYYRLRDC</sequence>
<dbReference type="GO" id="GO:0020037">
    <property type="term" value="F:heme binding"/>
    <property type="evidence" value="ECO:0007669"/>
    <property type="project" value="InterPro"/>
</dbReference>
<dbReference type="PRINTS" id="PR00465">
    <property type="entry name" value="EP450IV"/>
</dbReference>
<accession>A0AAV8FZ02</accession>
<evidence type="ECO:0000313" key="6">
    <source>
        <dbReference type="Proteomes" id="UP001140206"/>
    </source>
</evidence>
<dbReference type="GO" id="GO:0004497">
    <property type="term" value="F:monooxygenase activity"/>
    <property type="evidence" value="ECO:0007669"/>
    <property type="project" value="UniProtKB-KW"/>
</dbReference>
<protein>
    <submittedName>
        <fullName evidence="5">Cytochrome P450 family protein</fullName>
    </submittedName>
</protein>
<dbReference type="SUPFAM" id="SSF48264">
    <property type="entry name" value="Cytochrome P450"/>
    <property type="match status" value="1"/>
</dbReference>
<dbReference type="GO" id="GO:0016132">
    <property type="term" value="P:brassinosteroid biosynthetic process"/>
    <property type="evidence" value="ECO:0007669"/>
    <property type="project" value="TreeGrafter"/>
</dbReference>
<keyword evidence="6" id="KW-1185">Reference proteome</keyword>
<dbReference type="GO" id="GO:0016705">
    <property type="term" value="F:oxidoreductase activity, acting on paired donors, with incorporation or reduction of molecular oxygen"/>
    <property type="evidence" value="ECO:0007669"/>
    <property type="project" value="InterPro"/>
</dbReference>
<dbReference type="PRINTS" id="PR00385">
    <property type="entry name" value="P450"/>
</dbReference>
<dbReference type="GO" id="GO:0016125">
    <property type="term" value="P:sterol metabolic process"/>
    <property type="evidence" value="ECO:0007669"/>
    <property type="project" value="TreeGrafter"/>
</dbReference>
<dbReference type="Gene3D" id="1.10.630.10">
    <property type="entry name" value="Cytochrome P450"/>
    <property type="match status" value="2"/>
</dbReference>
<dbReference type="InterPro" id="IPR001128">
    <property type="entry name" value="Cyt_P450"/>
</dbReference>
<evidence type="ECO:0000256" key="3">
    <source>
        <dbReference type="PIRSR" id="PIRSR602403-1"/>
    </source>
</evidence>
<dbReference type="PANTHER" id="PTHR24286:SF169">
    <property type="entry name" value="CYTOCHROME P450 85A1"/>
    <property type="match status" value="1"/>
</dbReference>
<proteinExistence type="inferred from homology"/>
<comment type="similarity">
    <text evidence="4">Belongs to the cytochrome P450 family.</text>
</comment>
<keyword evidence="3 4" id="KW-0349">Heme</keyword>
<keyword evidence="4" id="KW-0560">Oxidoreductase</keyword>
<dbReference type="Pfam" id="PF00067">
    <property type="entry name" value="p450"/>
    <property type="match status" value="1"/>
</dbReference>
<dbReference type="AlphaFoldDB" id="A0AAV8FZ02"/>
<keyword evidence="2 3" id="KW-0408">Iron</keyword>
<comment type="caution">
    <text evidence="5">The sequence shown here is derived from an EMBL/GenBank/DDBJ whole genome shotgun (WGS) entry which is preliminary data.</text>
</comment>
<evidence type="ECO:0000313" key="5">
    <source>
        <dbReference type="EMBL" id="KAJ4798119.1"/>
    </source>
</evidence>
<dbReference type="CDD" id="cd11043">
    <property type="entry name" value="CYP90-like"/>
    <property type="match status" value="1"/>
</dbReference>
<dbReference type="Proteomes" id="UP001140206">
    <property type="component" value="Chromosome 2"/>
</dbReference>
<name>A0AAV8FZ02_9POAL</name>
<dbReference type="GO" id="GO:0010268">
    <property type="term" value="P:brassinosteroid homeostasis"/>
    <property type="evidence" value="ECO:0007669"/>
    <property type="project" value="TreeGrafter"/>
</dbReference>
<dbReference type="PROSITE" id="PS00086">
    <property type="entry name" value="CYTOCHROME_P450"/>
    <property type="match status" value="1"/>
</dbReference>
<dbReference type="InterPro" id="IPR002403">
    <property type="entry name" value="Cyt_P450_E_grp-IV"/>
</dbReference>